<keyword evidence="7 9" id="KW-0811">Translocation</keyword>
<evidence type="ECO:0000256" key="2">
    <source>
        <dbReference type="ARBA" id="ARBA00022448"/>
    </source>
</evidence>
<evidence type="ECO:0000313" key="11">
    <source>
        <dbReference type="EMBL" id="MDO6421405.1"/>
    </source>
</evidence>
<dbReference type="HAMAP" id="MF_00237">
    <property type="entry name" value="TatB"/>
    <property type="match status" value="1"/>
</dbReference>
<gene>
    <name evidence="9 11" type="primary">tatB</name>
    <name evidence="11" type="ORF">Q4521_02870</name>
</gene>
<comment type="similarity">
    <text evidence="9">Belongs to the TatB family.</text>
</comment>
<dbReference type="PANTHER" id="PTHR33162">
    <property type="entry name" value="SEC-INDEPENDENT PROTEIN TRANSLOCASE PROTEIN TATA, CHLOROPLASTIC"/>
    <property type="match status" value="1"/>
</dbReference>
<evidence type="ECO:0000313" key="12">
    <source>
        <dbReference type="Proteomes" id="UP001169760"/>
    </source>
</evidence>
<evidence type="ECO:0000256" key="3">
    <source>
        <dbReference type="ARBA" id="ARBA00022475"/>
    </source>
</evidence>
<keyword evidence="6 9" id="KW-1133">Transmembrane helix</keyword>
<dbReference type="PRINTS" id="PR01506">
    <property type="entry name" value="TATBPROTEIN"/>
</dbReference>
<sequence>MFDIGFLELAVIAVIGLIVIGPERLPEAVRSGATWMAKIRKMMRDTRAEIEVQIGADEIRRELHNEQVMKSLEALKVTKDDIQQHILDADRKMMLEQEAEEAKLQTPVSRRVAGDDPTLGTDDNVFTDPSYAHPPEEPSKVEADTSAETPQVNNHDQQPTTKTEPANDR</sequence>
<dbReference type="RefSeq" id="WP_303490850.1">
    <property type="nucleotide sequence ID" value="NZ_JAUOPB010000002.1"/>
</dbReference>
<feature type="compositionally biased region" description="Basic and acidic residues" evidence="10">
    <location>
        <begin position="134"/>
        <end position="143"/>
    </location>
</feature>
<dbReference type="GO" id="GO:0033281">
    <property type="term" value="C:TAT protein transport complex"/>
    <property type="evidence" value="ECO:0007669"/>
    <property type="project" value="UniProtKB-UniRule"/>
</dbReference>
<comment type="function">
    <text evidence="9">Part of the twin-arginine translocation (Tat) system that transports large folded proteins containing a characteristic twin-arginine motif in their signal peptide across membranes. Together with TatC, TatB is part of a receptor directly interacting with Tat signal peptides. TatB may form an oligomeric binding site that transiently accommodates folded Tat precursor proteins before their translocation.</text>
</comment>
<dbReference type="GO" id="GO:0008320">
    <property type="term" value="F:protein transmembrane transporter activity"/>
    <property type="evidence" value="ECO:0007669"/>
    <property type="project" value="UniProtKB-UniRule"/>
</dbReference>
<protein>
    <recommendedName>
        <fullName evidence="9">Sec-independent protein translocase protein TatB</fullName>
    </recommendedName>
</protein>
<dbReference type="Gene3D" id="1.20.5.3310">
    <property type="match status" value="1"/>
</dbReference>
<name>A0AAW7X1S3_9GAMM</name>
<proteinExistence type="inferred from homology"/>
<evidence type="ECO:0000256" key="4">
    <source>
        <dbReference type="ARBA" id="ARBA00022692"/>
    </source>
</evidence>
<evidence type="ECO:0000256" key="5">
    <source>
        <dbReference type="ARBA" id="ARBA00022927"/>
    </source>
</evidence>
<evidence type="ECO:0000256" key="1">
    <source>
        <dbReference type="ARBA" id="ARBA00004167"/>
    </source>
</evidence>
<dbReference type="Proteomes" id="UP001169760">
    <property type="component" value="Unassembled WGS sequence"/>
</dbReference>
<accession>A0AAW7X1S3</accession>
<dbReference type="InterPro" id="IPR018448">
    <property type="entry name" value="TatB"/>
</dbReference>
<evidence type="ECO:0000256" key="9">
    <source>
        <dbReference type="HAMAP-Rule" id="MF_00237"/>
    </source>
</evidence>
<comment type="subunit">
    <text evidence="9">The Tat system comprises two distinct complexes: a TatABC complex, containing multiple copies of TatA, TatB and TatC subunits, and a separate TatA complex, containing only TatA subunits. Substrates initially bind to the TatABC complex, which probably triggers association of the separate TatA complex to form the active translocon.</text>
</comment>
<keyword evidence="2 9" id="KW-0813">Transport</keyword>
<feature type="compositionally biased region" description="Polar residues" evidence="10">
    <location>
        <begin position="146"/>
        <end position="169"/>
    </location>
</feature>
<keyword evidence="3 9" id="KW-1003">Cell membrane</keyword>
<dbReference type="PANTHER" id="PTHR33162:SF1">
    <property type="entry name" value="SEC-INDEPENDENT PROTEIN TRANSLOCASE PROTEIN TATA, CHLOROPLASTIC"/>
    <property type="match status" value="1"/>
</dbReference>
<keyword evidence="8 9" id="KW-0472">Membrane</keyword>
<evidence type="ECO:0000256" key="7">
    <source>
        <dbReference type="ARBA" id="ARBA00023010"/>
    </source>
</evidence>
<dbReference type="AlphaFoldDB" id="A0AAW7X1S3"/>
<evidence type="ECO:0000256" key="8">
    <source>
        <dbReference type="ARBA" id="ARBA00023136"/>
    </source>
</evidence>
<evidence type="ECO:0000256" key="10">
    <source>
        <dbReference type="SAM" id="MobiDB-lite"/>
    </source>
</evidence>
<comment type="caution">
    <text evidence="11">The sequence shown here is derived from an EMBL/GenBank/DDBJ whole genome shotgun (WGS) entry which is preliminary data.</text>
</comment>
<keyword evidence="5 9" id="KW-0653">Protein transport</keyword>
<dbReference type="NCBIfam" id="TIGR01410">
    <property type="entry name" value="tatB"/>
    <property type="match status" value="1"/>
</dbReference>
<keyword evidence="4 9" id="KW-0812">Transmembrane</keyword>
<dbReference type="GO" id="GO:0043953">
    <property type="term" value="P:protein transport by the Tat complex"/>
    <property type="evidence" value="ECO:0007669"/>
    <property type="project" value="UniProtKB-UniRule"/>
</dbReference>
<dbReference type="Pfam" id="PF02416">
    <property type="entry name" value="TatA_B_E"/>
    <property type="match status" value="1"/>
</dbReference>
<feature type="region of interest" description="Disordered" evidence="10">
    <location>
        <begin position="97"/>
        <end position="169"/>
    </location>
</feature>
<reference evidence="11" key="1">
    <citation type="submission" date="2023-07" db="EMBL/GenBank/DDBJ databases">
        <title>Genome content predicts the carbon catabolic preferences of heterotrophic bacteria.</title>
        <authorList>
            <person name="Gralka M."/>
        </authorList>
    </citation>
    <scope>NUCLEOTIDE SEQUENCE</scope>
    <source>
        <strain evidence="11">I3M17_2</strain>
    </source>
</reference>
<dbReference type="InterPro" id="IPR003369">
    <property type="entry name" value="TatA/B/E"/>
</dbReference>
<organism evidence="11 12">
    <name type="scientific">Saccharophagus degradans</name>
    <dbReference type="NCBI Taxonomy" id="86304"/>
    <lineage>
        <taxon>Bacteria</taxon>
        <taxon>Pseudomonadati</taxon>
        <taxon>Pseudomonadota</taxon>
        <taxon>Gammaproteobacteria</taxon>
        <taxon>Cellvibrionales</taxon>
        <taxon>Cellvibrionaceae</taxon>
        <taxon>Saccharophagus</taxon>
    </lineage>
</organism>
<dbReference type="EMBL" id="JAUOPB010000002">
    <property type="protein sequence ID" value="MDO6421405.1"/>
    <property type="molecule type" value="Genomic_DNA"/>
</dbReference>
<comment type="subcellular location">
    <subcellularLocation>
        <location evidence="9">Cell membrane</location>
        <topology evidence="9">Single-pass membrane protein</topology>
    </subcellularLocation>
    <subcellularLocation>
        <location evidence="1">Membrane</location>
        <topology evidence="1">Single-pass membrane protein</topology>
    </subcellularLocation>
</comment>
<evidence type="ECO:0000256" key="6">
    <source>
        <dbReference type="ARBA" id="ARBA00022989"/>
    </source>
</evidence>